<evidence type="ECO:0000313" key="2">
    <source>
        <dbReference type="Proteomes" id="UP001148662"/>
    </source>
</evidence>
<reference evidence="1" key="1">
    <citation type="submission" date="2022-07" db="EMBL/GenBank/DDBJ databases">
        <title>Genome Sequence of Phlebia brevispora.</title>
        <authorList>
            <person name="Buettner E."/>
        </authorList>
    </citation>
    <scope>NUCLEOTIDE SEQUENCE</scope>
    <source>
        <strain evidence="1">MPL23</strain>
    </source>
</reference>
<gene>
    <name evidence="1" type="ORF">NM688_g1192</name>
</gene>
<comment type="caution">
    <text evidence="1">The sequence shown here is derived from an EMBL/GenBank/DDBJ whole genome shotgun (WGS) entry which is preliminary data.</text>
</comment>
<sequence>MPYIPQDVLYSITHHVTDPEDLKALSVTARDFTAPAQTYLFRKTAVTINQRRSLKNFTSFLQYTSSPIRTYIHALYLRGGWTLDNRQTTLTQDDVRKIIDLLSSLKDLTLDQFEWIPHSTSELIEYTHSELKIISLRDIHTSSHRESPLEVLRFARNWDRVHIFDLQHRLVVPSIRLSPFSARTVILDHCPLYATNSDLLGAERPLLTGIETLLMQDTVTTQTGLLKQLIKSSLETLQRLSIELCPARRMSPVSLWKHALQTLSKCETLRYVRVIIPLERRWTSIPLGSSNSLGLHIEVLLQILAAMPRCVLACEITVDFPLYISTPQARRLLRRLPWQQIQTSLKGLSHLQVVIIRVNDGFLPTSLRWTEQDTINVRSKLQVLPKTKGSLEETVMYFYKTDEGLREAQDICETAYKEFTYDAFYYEFM</sequence>
<name>A0ACC1TC25_9APHY</name>
<keyword evidence="2" id="KW-1185">Reference proteome</keyword>
<dbReference type="Proteomes" id="UP001148662">
    <property type="component" value="Unassembled WGS sequence"/>
</dbReference>
<organism evidence="1 2">
    <name type="scientific">Phlebia brevispora</name>
    <dbReference type="NCBI Taxonomy" id="194682"/>
    <lineage>
        <taxon>Eukaryota</taxon>
        <taxon>Fungi</taxon>
        <taxon>Dikarya</taxon>
        <taxon>Basidiomycota</taxon>
        <taxon>Agaricomycotina</taxon>
        <taxon>Agaricomycetes</taxon>
        <taxon>Polyporales</taxon>
        <taxon>Meruliaceae</taxon>
        <taxon>Phlebia</taxon>
    </lineage>
</organism>
<dbReference type="EMBL" id="JANHOG010000119">
    <property type="protein sequence ID" value="KAJ3557962.1"/>
    <property type="molecule type" value="Genomic_DNA"/>
</dbReference>
<protein>
    <submittedName>
        <fullName evidence="1">Uncharacterized protein</fullName>
    </submittedName>
</protein>
<evidence type="ECO:0000313" key="1">
    <source>
        <dbReference type="EMBL" id="KAJ3557962.1"/>
    </source>
</evidence>
<proteinExistence type="predicted"/>
<accession>A0ACC1TC25</accession>